<evidence type="ECO:0000256" key="7">
    <source>
        <dbReference type="ARBA" id="ARBA00022974"/>
    </source>
</evidence>
<dbReference type="InterPro" id="IPR013694">
    <property type="entry name" value="VIT"/>
</dbReference>
<dbReference type="SMART" id="SM00327">
    <property type="entry name" value="VWA"/>
    <property type="match status" value="1"/>
</dbReference>
<dbReference type="OMA" id="QITEKIW"/>
<dbReference type="Pfam" id="PF08487">
    <property type="entry name" value="VIT"/>
    <property type="match status" value="1"/>
</dbReference>
<dbReference type="GO" id="GO:0030212">
    <property type="term" value="P:hyaluronan metabolic process"/>
    <property type="evidence" value="ECO:0007669"/>
    <property type="project" value="InterPro"/>
</dbReference>
<keyword evidence="3" id="KW-0964">Secreted</keyword>
<evidence type="ECO:0000256" key="5">
    <source>
        <dbReference type="ARBA" id="ARBA00022729"/>
    </source>
</evidence>
<evidence type="ECO:0000313" key="14">
    <source>
        <dbReference type="Proteomes" id="UP000261620"/>
    </source>
</evidence>
<keyword evidence="6" id="KW-0722">Serine protease inhibitor</keyword>
<comment type="subcellular location">
    <subcellularLocation>
        <location evidence="1">Secreted</location>
    </subcellularLocation>
</comment>
<dbReference type="AlphaFoldDB" id="A0A3Q4ACI7"/>
<evidence type="ECO:0000256" key="3">
    <source>
        <dbReference type="ARBA" id="ARBA00022525"/>
    </source>
</evidence>
<dbReference type="SUPFAM" id="SSF53300">
    <property type="entry name" value="vWA-like"/>
    <property type="match status" value="1"/>
</dbReference>
<comment type="similarity">
    <text evidence="2">Belongs to the ITIH family.</text>
</comment>
<dbReference type="Proteomes" id="UP000261620">
    <property type="component" value="Unplaced"/>
</dbReference>
<reference evidence="13" key="1">
    <citation type="submission" date="2025-08" db="UniProtKB">
        <authorList>
            <consortium name="Ensembl"/>
        </authorList>
    </citation>
    <scope>IDENTIFICATION</scope>
</reference>
<dbReference type="PANTHER" id="PTHR10338:SF115">
    <property type="entry name" value="INTER-ALPHA-TRYPSIN INHIBITOR HEAVY CHAIN H3"/>
    <property type="match status" value="1"/>
</dbReference>
<evidence type="ECO:0000259" key="12">
    <source>
        <dbReference type="PROSITE" id="PS51468"/>
    </source>
</evidence>
<dbReference type="PROSITE" id="PS50234">
    <property type="entry name" value="VWFA"/>
    <property type="match status" value="1"/>
</dbReference>
<comment type="function">
    <text evidence="9">May act as a carrier of hyaluronan in serum or as a binding protein between hyaluronan and other matrix protein, including those on cell surfaces in tissues to regulate the localization, synthesis and degradation of hyaluronan which are essential to cells undergoing biological processes.</text>
</comment>
<evidence type="ECO:0000256" key="8">
    <source>
        <dbReference type="ARBA" id="ARBA00023180"/>
    </source>
</evidence>
<evidence type="ECO:0000256" key="2">
    <source>
        <dbReference type="ARBA" id="ARBA00010158"/>
    </source>
</evidence>
<dbReference type="GO" id="GO:0005576">
    <property type="term" value="C:extracellular region"/>
    <property type="evidence" value="ECO:0007669"/>
    <property type="project" value="UniProtKB-SubCell"/>
</dbReference>
<dbReference type="FunFam" id="3.40.50.410:FF:000013">
    <property type="entry name" value="inter-alpha-trypsin inhibitor heavy chain H2"/>
    <property type="match status" value="1"/>
</dbReference>
<sequence>MFNLEYAKFFLSSQTVEVYSVTVDCTVAYRFAHTVMTSTALNKANTSQEIFFEVELPKTAFISNFSMKIDGRVYVGEVKEKENAKKVYEKAISSGKTAGLVKASGRTMEKFSVSINIAAKSSVAFVLTYEELLKRKKGHYEILTRVKPKQRVQEFQIVADIYEPQGLAFVEATATFLTNELLSLVEKTVMDNKAHISFSPTLEQQRKCPGCEGTIIDGDFIIKYDVKREESIGEVQIVNGYFVHFFAPPDLPRVAKNVVFVIDRSGSMNGRKIKQTREALEAILKDLHKEDRFALIVFDNKVLTWRNSLTKATNENISKAVAYVRKITDNGATDLNNALLRAVKMLVKERKDGNLPERSADMIITLTDGMPNHGVSDLKMIQKNVHSAIGGNMSLFCLGFGNDVDYSFLDVMSKQNKGLARRIFEASDATLQLQGFYDEVSSPLLLDVDLRYPDNAVDFLTKNHYSQLFNGSEIVVSGQLMNSDPGNFVAEVFAKGPENDFWVQGKARVVIYPEKDHIYGNFSERLWAYLTIQQLLEDSEIGTQQEKDTRTAKALDMSLRYGFVTPVTSMVVTKPEAEEGSSSPLIADKLTEGKEKPNLINYQVFYFSYFAHRHSVVDGDPHFMIELPERNDALCFNINDKPGTIFNLVRDTKSGFVVNGQIIGKKKVVLDGIVNTYIGRLGIIHQKLGVRLEVSTQDISVFHGGKNLKLLWSDAVSIKETNMDLSLTKNCSLTVTLRHSVKFEVIRHTKIWKRRQDHQDYLGFYTLDSRHLSASVHGLLGQFYHGVEFQVVNLRPGVLQENLAATMYVRGQTLNVTRHWQRDFSNDVKNGEIIPCWFFSNNGAGLIDGGPSDYIVSGLF</sequence>
<evidence type="ECO:0000256" key="6">
    <source>
        <dbReference type="ARBA" id="ARBA00022900"/>
    </source>
</evidence>
<evidence type="ECO:0000259" key="11">
    <source>
        <dbReference type="PROSITE" id="PS50234"/>
    </source>
</evidence>
<dbReference type="InterPro" id="IPR002035">
    <property type="entry name" value="VWF_A"/>
</dbReference>
<accession>A0A3Q4ACI7</accession>
<reference evidence="13" key="2">
    <citation type="submission" date="2025-09" db="UniProtKB">
        <authorList>
            <consortium name="Ensembl"/>
        </authorList>
    </citation>
    <scope>IDENTIFICATION</scope>
</reference>
<dbReference type="GO" id="GO:0004867">
    <property type="term" value="F:serine-type endopeptidase inhibitor activity"/>
    <property type="evidence" value="ECO:0007669"/>
    <property type="project" value="UniProtKB-KW"/>
</dbReference>
<evidence type="ECO:0000313" key="13">
    <source>
        <dbReference type="Ensembl" id="ENSMMOP00000001685.1"/>
    </source>
</evidence>
<dbReference type="InterPro" id="IPR010600">
    <property type="entry name" value="ITI_HC_C"/>
</dbReference>
<keyword evidence="5" id="KW-0732">Signal</keyword>
<dbReference type="InterPro" id="IPR050934">
    <property type="entry name" value="ITIH"/>
</dbReference>
<protein>
    <recommendedName>
        <fullName evidence="10">Inter-alpha-trypsin inhibitor heavy chain H3</fullName>
    </recommendedName>
</protein>
<keyword evidence="7" id="KW-0654">Proteoglycan</keyword>
<dbReference type="STRING" id="94237.ENSMMOP00000001685"/>
<dbReference type="Pfam" id="PF00092">
    <property type="entry name" value="VWA"/>
    <property type="match status" value="1"/>
</dbReference>
<keyword evidence="8" id="KW-0325">Glycoprotein</keyword>
<proteinExistence type="inferred from homology"/>
<name>A0A3Q4ACI7_MOLML</name>
<dbReference type="InterPro" id="IPR036465">
    <property type="entry name" value="vWFA_dom_sf"/>
</dbReference>
<dbReference type="SMART" id="SM00609">
    <property type="entry name" value="VIT"/>
    <property type="match status" value="1"/>
</dbReference>
<evidence type="ECO:0000256" key="9">
    <source>
        <dbReference type="ARBA" id="ARBA00037051"/>
    </source>
</evidence>
<keyword evidence="4" id="KW-0646">Protease inhibitor</keyword>
<feature type="domain" description="VWFA" evidence="11">
    <location>
        <begin position="257"/>
        <end position="440"/>
    </location>
</feature>
<evidence type="ECO:0000256" key="1">
    <source>
        <dbReference type="ARBA" id="ARBA00004613"/>
    </source>
</evidence>
<keyword evidence="14" id="KW-1185">Reference proteome</keyword>
<dbReference type="PROSITE" id="PS51468">
    <property type="entry name" value="VIT"/>
    <property type="match status" value="1"/>
</dbReference>
<evidence type="ECO:0000256" key="4">
    <source>
        <dbReference type="ARBA" id="ARBA00022690"/>
    </source>
</evidence>
<dbReference type="Gene3D" id="3.40.50.410">
    <property type="entry name" value="von Willebrand factor, type A domain"/>
    <property type="match status" value="1"/>
</dbReference>
<dbReference type="Ensembl" id="ENSMMOT00000001716.1">
    <property type="protein sequence ID" value="ENSMMOP00000001685.1"/>
    <property type="gene ID" value="ENSMMOG00000001408.1"/>
</dbReference>
<organism evidence="13 14">
    <name type="scientific">Mola mola</name>
    <name type="common">Ocean sunfish</name>
    <name type="synonym">Tetraodon mola</name>
    <dbReference type="NCBI Taxonomy" id="94237"/>
    <lineage>
        <taxon>Eukaryota</taxon>
        <taxon>Metazoa</taxon>
        <taxon>Chordata</taxon>
        <taxon>Craniata</taxon>
        <taxon>Vertebrata</taxon>
        <taxon>Euteleostomi</taxon>
        <taxon>Actinopterygii</taxon>
        <taxon>Neopterygii</taxon>
        <taxon>Teleostei</taxon>
        <taxon>Neoteleostei</taxon>
        <taxon>Acanthomorphata</taxon>
        <taxon>Eupercaria</taxon>
        <taxon>Tetraodontiformes</taxon>
        <taxon>Molidae</taxon>
        <taxon>Mola</taxon>
    </lineage>
</organism>
<dbReference type="Pfam" id="PF06668">
    <property type="entry name" value="ITI_HC_C"/>
    <property type="match status" value="1"/>
</dbReference>
<feature type="domain" description="VIT" evidence="12">
    <location>
        <begin position="2"/>
        <end position="131"/>
    </location>
</feature>
<dbReference type="PANTHER" id="PTHR10338">
    <property type="entry name" value="INTER-ALPHA-TRYPSIN INHIBITOR HEAVY CHAIN FAMILY MEMBER"/>
    <property type="match status" value="1"/>
</dbReference>
<evidence type="ECO:0000256" key="10">
    <source>
        <dbReference type="ARBA" id="ARBA00039924"/>
    </source>
</evidence>